<evidence type="ECO:0000256" key="8">
    <source>
        <dbReference type="ARBA" id="ARBA00023004"/>
    </source>
</evidence>
<dbReference type="GO" id="GO:0046872">
    <property type="term" value="F:metal ion binding"/>
    <property type="evidence" value="ECO:0007669"/>
    <property type="project" value="UniProtKB-KW"/>
</dbReference>
<evidence type="ECO:0000256" key="11">
    <source>
        <dbReference type="SAM" id="Phobius"/>
    </source>
</evidence>
<evidence type="ECO:0000259" key="13">
    <source>
        <dbReference type="PROSITE" id="PS51003"/>
    </source>
</evidence>
<evidence type="ECO:0000256" key="7">
    <source>
        <dbReference type="ARBA" id="ARBA00022989"/>
    </source>
</evidence>
<dbReference type="GO" id="GO:0016020">
    <property type="term" value="C:membrane"/>
    <property type="evidence" value="ECO:0007669"/>
    <property type="project" value="UniProtKB-SubCell"/>
</dbReference>
<evidence type="ECO:0000256" key="3">
    <source>
        <dbReference type="ARBA" id="ARBA00022617"/>
    </source>
</evidence>
<proteinExistence type="predicted"/>
<dbReference type="EMBL" id="CADCWN010000314">
    <property type="protein sequence ID" value="CAA9586684.1"/>
    <property type="molecule type" value="Genomic_DNA"/>
</dbReference>
<feature type="domain" description="Cytochrome b/b6 C-terminal region profile" evidence="13">
    <location>
        <begin position="334"/>
        <end position="465"/>
    </location>
</feature>
<feature type="transmembrane region" description="Helical" evidence="11">
    <location>
        <begin position="179"/>
        <end position="199"/>
    </location>
</feature>
<dbReference type="SUPFAM" id="SSF81342">
    <property type="entry name" value="Transmembrane di-heme cytochromes"/>
    <property type="match status" value="1"/>
</dbReference>
<evidence type="ECO:0000259" key="12">
    <source>
        <dbReference type="PROSITE" id="PS51002"/>
    </source>
</evidence>
<keyword evidence="14" id="KW-0560">Oxidoreductase</keyword>
<dbReference type="GO" id="GO:0009055">
    <property type="term" value="F:electron transfer activity"/>
    <property type="evidence" value="ECO:0007669"/>
    <property type="project" value="InterPro"/>
</dbReference>
<feature type="domain" description="Cytochrome b/b6 N-terminal region profile" evidence="12">
    <location>
        <begin position="58"/>
        <end position="276"/>
    </location>
</feature>
<evidence type="ECO:0000256" key="10">
    <source>
        <dbReference type="SAM" id="MobiDB-lite"/>
    </source>
</evidence>
<feature type="transmembrane region" description="Helical" evidence="11">
    <location>
        <begin position="287"/>
        <end position="318"/>
    </location>
</feature>
<evidence type="ECO:0000256" key="9">
    <source>
        <dbReference type="ARBA" id="ARBA00023136"/>
    </source>
</evidence>
<evidence type="ECO:0000256" key="1">
    <source>
        <dbReference type="ARBA" id="ARBA00004141"/>
    </source>
</evidence>
<dbReference type="GO" id="GO:0016491">
    <property type="term" value="F:oxidoreductase activity"/>
    <property type="evidence" value="ECO:0007669"/>
    <property type="project" value="UniProtKB-KW"/>
</dbReference>
<dbReference type="Pfam" id="PF13631">
    <property type="entry name" value="Cytochrom_B_N_2"/>
    <property type="match status" value="1"/>
</dbReference>
<feature type="transmembrane region" description="Helical" evidence="11">
    <location>
        <begin position="149"/>
        <end position="167"/>
    </location>
</feature>
<keyword evidence="8" id="KW-0408">Iron</keyword>
<feature type="region of interest" description="Disordered" evidence="10">
    <location>
        <begin position="1"/>
        <end position="36"/>
    </location>
</feature>
<dbReference type="EC" id="1.10.2.2" evidence="14"/>
<dbReference type="Gene3D" id="1.20.810.10">
    <property type="entry name" value="Cytochrome Bc1 Complex, Chain C"/>
    <property type="match status" value="1"/>
</dbReference>
<feature type="compositionally biased region" description="Low complexity" evidence="10">
    <location>
        <begin position="1"/>
        <end position="28"/>
    </location>
</feature>
<dbReference type="Pfam" id="PF00032">
    <property type="entry name" value="Cytochrom_B_C"/>
    <property type="match status" value="1"/>
</dbReference>
<name>A0A6J4VTT7_9BACT</name>
<evidence type="ECO:0000256" key="6">
    <source>
        <dbReference type="ARBA" id="ARBA00022982"/>
    </source>
</evidence>
<dbReference type="SUPFAM" id="SSF81648">
    <property type="entry name" value="a domain/subunit of cytochrome bc1 complex (Ubiquinol-cytochrome c reductase)"/>
    <property type="match status" value="1"/>
</dbReference>
<protein>
    <submittedName>
        <fullName evidence="14">Ubiquinol-cytochrome C reductase, cytochrome B subunit</fullName>
        <ecNumber evidence="14">1.10.2.2</ecNumber>
    </submittedName>
</protein>
<dbReference type="InterPro" id="IPR005797">
    <property type="entry name" value="Cyt_b/b6_N"/>
</dbReference>
<reference evidence="14" key="1">
    <citation type="submission" date="2020-02" db="EMBL/GenBank/DDBJ databases">
        <authorList>
            <person name="Meier V. D."/>
        </authorList>
    </citation>
    <scope>NUCLEOTIDE SEQUENCE</scope>
    <source>
        <strain evidence="14">AVDCRST_MAG18</strain>
    </source>
</reference>
<dbReference type="PROSITE" id="PS51003">
    <property type="entry name" value="CYTB_CTER"/>
    <property type="match status" value="1"/>
</dbReference>
<sequence length="489" mass="53788">MARQGRSQGRRAAPNRQPGTVQQGQTTPARQPDKVRQVQEETARSATSTLEKHEYSGFMGWLDERVGIEGFYRKFGHKAFPVHTSFFLGEMCVFSFVILVATGAYLGLIYVPSNVEVDYNGQKLPEAYASVKLIESIPVANIFRNVHHWGAHVMIASVILHSMRVFFTGAYRKPRELNWVIGVVLLILTIGAGFIGYSLPYDSYAVTATGIGYSIARSIPLVGNIAAELVFGGAFPTLGSLPRLYTLHIFIVPALLTAVMGLHLVLIIKQKHTQPGYARKIAEPGKVLGVSLWPYQAILAGQLLFFMFGGLFLLSAFVPVHPLDAFGPPGPQTPEVKPDWYLMWTYGFLKLVPPQATLTLPGGITIGPEFLGGLVFPGLLFSVLTAAPWLDRTNRSGKRYEYLEPARQSPLRLALGIGFMAYIGALFIAAYYDSIGLTILQTWLVTIAIPLVTAAGVFLWQKQAAAYREENFDPTAEDMPPKIENLPAD</sequence>
<feature type="transmembrane region" description="Helical" evidence="11">
    <location>
        <begin position="370"/>
        <end position="390"/>
    </location>
</feature>
<dbReference type="AlphaFoldDB" id="A0A6J4VTT7"/>
<dbReference type="PANTHER" id="PTHR19271">
    <property type="entry name" value="CYTOCHROME B"/>
    <property type="match status" value="1"/>
</dbReference>
<keyword evidence="3" id="KW-0349">Heme</keyword>
<gene>
    <name evidence="14" type="ORF">AVDCRST_MAG18-3958</name>
</gene>
<keyword evidence="5" id="KW-0479">Metal-binding</keyword>
<organism evidence="14">
    <name type="scientific">uncultured Thermomicrobiales bacterium</name>
    <dbReference type="NCBI Taxonomy" id="1645740"/>
    <lineage>
        <taxon>Bacteria</taxon>
        <taxon>Pseudomonadati</taxon>
        <taxon>Thermomicrobiota</taxon>
        <taxon>Thermomicrobia</taxon>
        <taxon>Thermomicrobiales</taxon>
        <taxon>environmental samples</taxon>
    </lineage>
</organism>
<accession>A0A6J4VTT7</accession>
<dbReference type="PROSITE" id="PS51002">
    <property type="entry name" value="CYTB_NTER"/>
    <property type="match status" value="1"/>
</dbReference>
<dbReference type="GO" id="GO:0022904">
    <property type="term" value="P:respiratory electron transport chain"/>
    <property type="evidence" value="ECO:0007669"/>
    <property type="project" value="InterPro"/>
</dbReference>
<dbReference type="InterPro" id="IPR016174">
    <property type="entry name" value="Di-haem_cyt_TM"/>
</dbReference>
<feature type="transmembrane region" description="Helical" evidence="11">
    <location>
        <begin position="438"/>
        <end position="460"/>
    </location>
</feature>
<evidence type="ECO:0000256" key="5">
    <source>
        <dbReference type="ARBA" id="ARBA00022723"/>
    </source>
</evidence>
<keyword evidence="7 11" id="KW-1133">Transmembrane helix</keyword>
<evidence type="ECO:0000256" key="2">
    <source>
        <dbReference type="ARBA" id="ARBA00022448"/>
    </source>
</evidence>
<keyword evidence="9 11" id="KW-0472">Membrane</keyword>
<feature type="transmembrane region" description="Helical" evidence="11">
    <location>
        <begin position="245"/>
        <end position="266"/>
    </location>
</feature>
<comment type="subcellular location">
    <subcellularLocation>
        <location evidence="1">Membrane</location>
        <topology evidence="1">Multi-pass membrane protein</topology>
    </subcellularLocation>
</comment>
<feature type="transmembrane region" description="Helical" evidence="11">
    <location>
        <begin position="86"/>
        <end position="111"/>
    </location>
</feature>
<dbReference type="InterPro" id="IPR036150">
    <property type="entry name" value="Cyt_b/b6_C_sf"/>
</dbReference>
<evidence type="ECO:0000313" key="14">
    <source>
        <dbReference type="EMBL" id="CAA9586684.1"/>
    </source>
</evidence>
<keyword evidence="6" id="KW-0249">Electron transport</keyword>
<keyword evidence="2" id="KW-0813">Transport</keyword>
<feature type="transmembrane region" description="Helical" evidence="11">
    <location>
        <begin position="411"/>
        <end position="432"/>
    </location>
</feature>
<dbReference type="PANTHER" id="PTHR19271:SF16">
    <property type="entry name" value="CYTOCHROME B"/>
    <property type="match status" value="1"/>
</dbReference>
<dbReference type="InterPro" id="IPR005798">
    <property type="entry name" value="Cyt_b/b6_C"/>
</dbReference>
<keyword evidence="4 11" id="KW-0812">Transmembrane</keyword>
<dbReference type="InterPro" id="IPR027387">
    <property type="entry name" value="Cytb/b6-like_sf"/>
</dbReference>
<evidence type="ECO:0000256" key="4">
    <source>
        <dbReference type="ARBA" id="ARBA00022692"/>
    </source>
</evidence>